<accession>A0ACC2URD2</accession>
<dbReference type="Proteomes" id="UP001165960">
    <property type="component" value="Unassembled WGS sequence"/>
</dbReference>
<reference evidence="1" key="1">
    <citation type="submission" date="2022-04" db="EMBL/GenBank/DDBJ databases">
        <title>Genome of the entomopathogenic fungus Entomophthora muscae.</title>
        <authorList>
            <person name="Elya C."/>
            <person name="Lovett B.R."/>
            <person name="Lee E."/>
            <person name="Macias A.M."/>
            <person name="Hajek A.E."/>
            <person name="De Bivort B.L."/>
            <person name="Kasson M.T."/>
            <person name="De Fine Licht H.H."/>
            <person name="Stajich J.E."/>
        </authorList>
    </citation>
    <scope>NUCLEOTIDE SEQUENCE</scope>
    <source>
        <strain evidence="1">Berkeley</strain>
    </source>
</reference>
<gene>
    <name evidence="1" type="ORF">DSO57_1010191</name>
</gene>
<protein>
    <submittedName>
        <fullName evidence="1">Uncharacterized protein</fullName>
    </submittedName>
</protein>
<sequence>MAQYTYNSQHQASTGMSPFYANYRFDPTWDHLDLGEASNPNGKSWIRAIHQAQQDCVNNLVKAVNTYKDYADKKRKPGPLIEVGDQVYLDALWGSCPPVPKVYPGL</sequence>
<organism evidence="1 2">
    <name type="scientific">Entomophthora muscae</name>
    <dbReference type="NCBI Taxonomy" id="34485"/>
    <lineage>
        <taxon>Eukaryota</taxon>
        <taxon>Fungi</taxon>
        <taxon>Fungi incertae sedis</taxon>
        <taxon>Zoopagomycota</taxon>
        <taxon>Entomophthoromycotina</taxon>
        <taxon>Entomophthoromycetes</taxon>
        <taxon>Entomophthorales</taxon>
        <taxon>Entomophthoraceae</taxon>
        <taxon>Entomophthora</taxon>
    </lineage>
</organism>
<keyword evidence="2" id="KW-1185">Reference proteome</keyword>
<proteinExistence type="predicted"/>
<evidence type="ECO:0000313" key="1">
    <source>
        <dbReference type="EMBL" id="KAJ9089694.1"/>
    </source>
</evidence>
<comment type="caution">
    <text evidence="1">The sequence shown here is derived from an EMBL/GenBank/DDBJ whole genome shotgun (WGS) entry which is preliminary data.</text>
</comment>
<name>A0ACC2URD2_9FUNG</name>
<dbReference type="EMBL" id="QTSX02000033">
    <property type="protein sequence ID" value="KAJ9089694.1"/>
    <property type="molecule type" value="Genomic_DNA"/>
</dbReference>
<evidence type="ECO:0000313" key="2">
    <source>
        <dbReference type="Proteomes" id="UP001165960"/>
    </source>
</evidence>